<sequence length="50" mass="6010">MRKLTSSRYQKREDEINKLRVDYDKEAGELQKINARRAEEDNKVVESIQK</sequence>
<proteinExistence type="predicted"/>
<dbReference type="EMBL" id="JADION010000050">
    <property type="protein sequence ID" value="MBF4103070.1"/>
    <property type="molecule type" value="Genomic_DNA"/>
</dbReference>
<name>A0A930Y5J0_9PAST</name>
<protein>
    <submittedName>
        <fullName evidence="1">Uncharacterized protein</fullName>
    </submittedName>
</protein>
<evidence type="ECO:0000313" key="1">
    <source>
        <dbReference type="EMBL" id="MBF4103070.1"/>
    </source>
</evidence>
<organism evidence="1">
    <name type="scientific">Gallibacterium anatis</name>
    <dbReference type="NCBI Taxonomy" id="750"/>
    <lineage>
        <taxon>Bacteria</taxon>
        <taxon>Pseudomonadati</taxon>
        <taxon>Pseudomonadota</taxon>
        <taxon>Gammaproteobacteria</taxon>
        <taxon>Pasteurellales</taxon>
        <taxon>Pasteurellaceae</taxon>
        <taxon>Gallibacterium</taxon>
    </lineage>
</organism>
<comment type="caution">
    <text evidence="1">The sequence shown here is derived from an EMBL/GenBank/DDBJ whole genome shotgun (WGS) entry which is preliminary data.</text>
</comment>
<dbReference type="AlphaFoldDB" id="A0A930Y5J0"/>
<reference evidence="1" key="1">
    <citation type="submission" date="2020-11" db="EMBL/GenBank/DDBJ databases">
        <title>Gallibacterium anatis 1637, full genome, WGS.</title>
        <authorList>
            <person name="Laishevtcev A.I."/>
            <person name="Yakimova E.A."/>
            <person name="Petkovich D."/>
            <person name="Stepanova T.V."/>
            <person name="Kalendr R.S."/>
            <person name="Rubalsky E.O."/>
            <person name="Zulkarneev E.R."/>
            <person name="Aleshkin A.V."/>
        </authorList>
    </citation>
    <scope>NUCLEOTIDE SEQUENCE</scope>
    <source>
        <strain evidence="1">1637</strain>
    </source>
</reference>
<accession>A0A930Y5J0</accession>
<gene>
    <name evidence="1" type="ORF">INT80_13945</name>
</gene>